<dbReference type="EMBL" id="BAAAET010000001">
    <property type="protein sequence ID" value="GAA0686247.1"/>
    <property type="molecule type" value="Genomic_DNA"/>
</dbReference>
<reference evidence="3 4" key="1">
    <citation type="journal article" date="2019" name="Int. J. Syst. Evol. Microbiol.">
        <title>The Global Catalogue of Microorganisms (GCM) 10K type strain sequencing project: providing services to taxonomists for standard genome sequencing and annotation.</title>
        <authorList>
            <consortium name="The Broad Institute Genomics Platform"/>
            <consortium name="The Broad Institute Genome Sequencing Center for Infectious Disease"/>
            <person name="Wu L."/>
            <person name="Ma J."/>
        </authorList>
    </citation>
    <scope>NUCLEOTIDE SEQUENCE [LARGE SCALE GENOMIC DNA]</scope>
    <source>
        <strain evidence="3 4">JCM 15134</strain>
    </source>
</reference>
<evidence type="ECO:0000256" key="1">
    <source>
        <dbReference type="ARBA" id="ARBA00009964"/>
    </source>
</evidence>
<dbReference type="Proteomes" id="UP001499915">
    <property type="component" value="Unassembled WGS sequence"/>
</dbReference>
<gene>
    <name evidence="3" type="ORF">GCM10009104_10080</name>
</gene>
<sequence length="97" mass="10984">MSNGKQRRSFSIEFKREAASLVVDQGYFVAEAARAVDVGASPLCRWVKQLREERDGVPPESKASTTEQHKIQELEARISRLEREKTIVRADRPVESA</sequence>
<evidence type="ECO:0000313" key="4">
    <source>
        <dbReference type="Proteomes" id="UP001499915"/>
    </source>
</evidence>
<dbReference type="PANTHER" id="PTHR33215:SF12">
    <property type="entry name" value="TRANSPOSASE INSN FOR INSERTION SEQUENCE ELEMENT IS911A-RELATED"/>
    <property type="match status" value="1"/>
</dbReference>
<keyword evidence="2" id="KW-0175">Coiled coil</keyword>
<evidence type="ECO:0000313" key="3">
    <source>
        <dbReference type="EMBL" id="GAA0686247.1"/>
    </source>
</evidence>
<proteinExistence type="inferred from homology"/>
<evidence type="ECO:0000256" key="2">
    <source>
        <dbReference type="SAM" id="Coils"/>
    </source>
</evidence>
<dbReference type="InterPro" id="IPR002514">
    <property type="entry name" value="Transposase_8"/>
</dbReference>
<dbReference type="InterPro" id="IPR009057">
    <property type="entry name" value="Homeodomain-like_sf"/>
</dbReference>
<comment type="similarity">
    <text evidence="1">Belongs to the transposase 8 family.</text>
</comment>
<feature type="coiled-coil region" evidence="2">
    <location>
        <begin position="64"/>
        <end position="91"/>
    </location>
</feature>
<name>A0ABN1I3M9_9GAMM</name>
<organism evidence="3 4">
    <name type="scientific">Marinobacterium maritimum</name>
    <dbReference type="NCBI Taxonomy" id="500162"/>
    <lineage>
        <taxon>Bacteria</taxon>
        <taxon>Pseudomonadati</taxon>
        <taxon>Pseudomonadota</taxon>
        <taxon>Gammaproteobacteria</taxon>
        <taxon>Oceanospirillales</taxon>
        <taxon>Oceanospirillaceae</taxon>
        <taxon>Marinobacterium</taxon>
    </lineage>
</organism>
<comment type="caution">
    <text evidence="3">The sequence shown here is derived from an EMBL/GenBank/DDBJ whole genome shotgun (WGS) entry which is preliminary data.</text>
</comment>
<dbReference type="Pfam" id="PF01527">
    <property type="entry name" value="HTH_Tnp_1"/>
    <property type="match status" value="1"/>
</dbReference>
<dbReference type="SUPFAM" id="SSF46689">
    <property type="entry name" value="Homeodomain-like"/>
    <property type="match status" value="1"/>
</dbReference>
<dbReference type="InterPro" id="IPR051839">
    <property type="entry name" value="RD_transcriptional_regulator"/>
</dbReference>
<dbReference type="PANTHER" id="PTHR33215">
    <property type="entry name" value="PROTEIN DISTAL ANTENNA"/>
    <property type="match status" value="1"/>
</dbReference>
<keyword evidence="4" id="KW-1185">Reference proteome</keyword>
<evidence type="ECO:0008006" key="5">
    <source>
        <dbReference type="Google" id="ProtNLM"/>
    </source>
</evidence>
<accession>A0ABN1I3M9</accession>
<dbReference type="Gene3D" id="1.10.10.60">
    <property type="entry name" value="Homeodomain-like"/>
    <property type="match status" value="1"/>
</dbReference>
<protein>
    <recommendedName>
        <fullName evidence="5">Transposase</fullName>
    </recommendedName>
</protein>